<dbReference type="OrthoDB" id="1939491at2759"/>
<evidence type="ECO:0000313" key="2">
    <source>
        <dbReference type="Proteomes" id="UP000239757"/>
    </source>
</evidence>
<name>A0A2P5YNB3_GOSBA</name>
<accession>A0A2P5YNB3</accession>
<dbReference type="EMBL" id="KZ662963">
    <property type="protein sequence ID" value="PPS17085.1"/>
    <property type="molecule type" value="Genomic_DNA"/>
</dbReference>
<dbReference type="AlphaFoldDB" id="A0A2P5YNB3"/>
<evidence type="ECO:0000313" key="1">
    <source>
        <dbReference type="EMBL" id="PPS17085.1"/>
    </source>
</evidence>
<organism evidence="1 2">
    <name type="scientific">Gossypium barbadense</name>
    <name type="common">Sea Island cotton</name>
    <name type="synonym">Hibiscus barbadensis</name>
    <dbReference type="NCBI Taxonomy" id="3634"/>
    <lineage>
        <taxon>Eukaryota</taxon>
        <taxon>Viridiplantae</taxon>
        <taxon>Streptophyta</taxon>
        <taxon>Embryophyta</taxon>
        <taxon>Tracheophyta</taxon>
        <taxon>Spermatophyta</taxon>
        <taxon>Magnoliopsida</taxon>
        <taxon>eudicotyledons</taxon>
        <taxon>Gunneridae</taxon>
        <taxon>Pentapetalae</taxon>
        <taxon>rosids</taxon>
        <taxon>malvids</taxon>
        <taxon>Malvales</taxon>
        <taxon>Malvaceae</taxon>
        <taxon>Malvoideae</taxon>
        <taxon>Gossypium</taxon>
    </lineage>
</organism>
<gene>
    <name evidence="1" type="ORF">GOBAR_AA03498</name>
</gene>
<proteinExistence type="predicted"/>
<protein>
    <submittedName>
        <fullName evidence="1">Uncharacterized protein</fullName>
    </submittedName>
</protein>
<sequence length="76" mass="8555">MGKSIKTFVDIGVSNLFVFEEDVKKLRLKFNKEVGRIRIVNYKQVPTLGVAQGLGMQLGDFQGKESIRGQGARERK</sequence>
<dbReference type="Proteomes" id="UP000239757">
    <property type="component" value="Unassembled WGS sequence"/>
</dbReference>
<reference evidence="1 2" key="1">
    <citation type="submission" date="2015-01" db="EMBL/GenBank/DDBJ databases">
        <title>Genome of allotetraploid Gossypium barbadense reveals genomic plasticity and fiber elongation in cotton evolution.</title>
        <authorList>
            <person name="Chen X."/>
            <person name="Liu X."/>
            <person name="Zhao B."/>
            <person name="Zheng H."/>
            <person name="Hu Y."/>
            <person name="Lu G."/>
            <person name="Yang C."/>
            <person name="Chen J."/>
            <person name="Shan C."/>
            <person name="Zhang L."/>
            <person name="Zhou Y."/>
            <person name="Wang L."/>
            <person name="Guo W."/>
            <person name="Bai Y."/>
            <person name="Ruan J."/>
            <person name="Shangguan X."/>
            <person name="Mao Y."/>
            <person name="Jiang J."/>
            <person name="Zhu Y."/>
            <person name="Lei J."/>
            <person name="Kang H."/>
            <person name="Chen S."/>
            <person name="He X."/>
            <person name="Wang R."/>
            <person name="Wang Y."/>
            <person name="Chen J."/>
            <person name="Wang L."/>
            <person name="Yu S."/>
            <person name="Wang B."/>
            <person name="Wei J."/>
            <person name="Song S."/>
            <person name="Lu X."/>
            <person name="Gao Z."/>
            <person name="Gu W."/>
            <person name="Deng X."/>
            <person name="Ma D."/>
            <person name="Wang S."/>
            <person name="Liang W."/>
            <person name="Fang L."/>
            <person name="Cai C."/>
            <person name="Zhu X."/>
            <person name="Zhou B."/>
            <person name="Zhang Y."/>
            <person name="Chen Z."/>
            <person name="Xu S."/>
            <person name="Zhu R."/>
            <person name="Wang S."/>
            <person name="Zhang T."/>
            <person name="Zhao G."/>
        </authorList>
    </citation>
    <scope>NUCLEOTIDE SEQUENCE [LARGE SCALE GENOMIC DNA]</scope>
    <source>
        <strain evidence="2">cv. Xinhai21</strain>
        <tissue evidence="1">Leaf</tissue>
    </source>
</reference>